<dbReference type="GO" id="GO:0005886">
    <property type="term" value="C:plasma membrane"/>
    <property type="evidence" value="ECO:0007669"/>
    <property type="project" value="TreeGrafter"/>
</dbReference>
<feature type="transmembrane region" description="Helical" evidence="1">
    <location>
        <begin position="76"/>
        <end position="98"/>
    </location>
</feature>
<evidence type="ECO:0000313" key="3">
    <source>
        <dbReference type="Proteomes" id="UP000319263"/>
    </source>
</evidence>
<dbReference type="InterPro" id="IPR005325">
    <property type="entry name" value="DUF308_memb"/>
</dbReference>
<dbReference type="InterPro" id="IPR052712">
    <property type="entry name" value="Acid_resist_chaperone_HdeD"/>
</dbReference>
<accession>A0A516PZZ6</accession>
<proteinExistence type="predicted"/>
<keyword evidence="1" id="KW-0812">Transmembrane</keyword>
<name>A0A516PZZ6_9ACTN</name>
<feature type="transmembrane region" description="Helical" evidence="1">
    <location>
        <begin position="104"/>
        <end position="126"/>
    </location>
</feature>
<dbReference type="AlphaFoldDB" id="A0A516PZZ6"/>
<feature type="transmembrane region" description="Helical" evidence="1">
    <location>
        <begin position="161"/>
        <end position="182"/>
    </location>
</feature>
<dbReference type="PANTHER" id="PTHR34989">
    <property type="entry name" value="PROTEIN HDED"/>
    <property type="match status" value="1"/>
</dbReference>
<dbReference type="RefSeq" id="WP_143986674.1">
    <property type="nucleotide sequence ID" value="NZ_CP041692.1"/>
</dbReference>
<protein>
    <submittedName>
        <fullName evidence="2">HdeD family acid-resistance protein</fullName>
    </submittedName>
</protein>
<dbReference type="PANTHER" id="PTHR34989:SF1">
    <property type="entry name" value="PROTEIN HDED"/>
    <property type="match status" value="1"/>
</dbReference>
<dbReference type="EMBL" id="CP041692">
    <property type="protein sequence ID" value="QDP96712.1"/>
    <property type="molecule type" value="Genomic_DNA"/>
</dbReference>
<sequence length="199" mass="20822">MAEQGSAIQSAAGFARRLGWFGVVLGVCLIILGLIVLIRPGASLLLLAILVGIQLMFLGVVRVISALTSKTVSTVWRVLVIIAGVLTAIVGIICLLRPEKSLSLLAILVGIGWLIDGVATIVSAFLAPRKRRARVSQVIFGLCSLIAGIIVIVWPEKSLVVMTQLVGVILIVLGVLAISVALPQVRAKDEPAAGTPARP</sequence>
<gene>
    <name evidence="2" type="ORF">FOE78_13045</name>
</gene>
<keyword evidence="1" id="KW-0472">Membrane</keyword>
<evidence type="ECO:0000256" key="1">
    <source>
        <dbReference type="SAM" id="Phobius"/>
    </source>
</evidence>
<organism evidence="2 3">
    <name type="scientific">Microlunatus elymi</name>
    <dbReference type="NCBI Taxonomy" id="2596828"/>
    <lineage>
        <taxon>Bacteria</taxon>
        <taxon>Bacillati</taxon>
        <taxon>Actinomycetota</taxon>
        <taxon>Actinomycetes</taxon>
        <taxon>Propionibacteriales</taxon>
        <taxon>Propionibacteriaceae</taxon>
        <taxon>Microlunatus</taxon>
    </lineage>
</organism>
<dbReference type="KEGG" id="mik:FOE78_13045"/>
<feature type="transmembrane region" description="Helical" evidence="1">
    <location>
        <begin position="44"/>
        <end position="64"/>
    </location>
</feature>
<keyword evidence="1" id="KW-1133">Transmembrane helix</keyword>
<feature type="transmembrane region" description="Helical" evidence="1">
    <location>
        <begin position="18"/>
        <end position="38"/>
    </location>
</feature>
<reference evidence="2 3" key="1">
    <citation type="submission" date="2019-07" db="EMBL/GenBank/DDBJ databases">
        <title>Microlunatus dokdonensis sp. nov. isolated from the rhizospheric soil of the wild plant Elymus tsukushiensis.</title>
        <authorList>
            <person name="Ghim S.-Y."/>
            <person name="Hwang Y.-J."/>
            <person name="Son J.-S."/>
            <person name="Shin J.-H."/>
        </authorList>
    </citation>
    <scope>NUCLEOTIDE SEQUENCE [LARGE SCALE GENOMIC DNA]</scope>
    <source>
        <strain evidence="2 3">KUDC0627</strain>
    </source>
</reference>
<feature type="transmembrane region" description="Helical" evidence="1">
    <location>
        <begin position="138"/>
        <end position="155"/>
    </location>
</feature>
<dbReference type="Proteomes" id="UP000319263">
    <property type="component" value="Chromosome"/>
</dbReference>
<keyword evidence="3" id="KW-1185">Reference proteome</keyword>
<dbReference type="Pfam" id="PF03729">
    <property type="entry name" value="DUF308"/>
    <property type="match status" value="1"/>
</dbReference>
<dbReference type="OrthoDB" id="3238356at2"/>
<evidence type="ECO:0000313" key="2">
    <source>
        <dbReference type="EMBL" id="QDP96712.1"/>
    </source>
</evidence>